<evidence type="ECO:0000256" key="1">
    <source>
        <dbReference type="SAM" id="MobiDB-lite"/>
    </source>
</evidence>
<sequence>MDDASVVSGFRGVSAIAFFLNVICAIVFMSKVGYLGVIIALYTIAISLFVLISIINQPQGLVDKMNTHAEFVFTYKGRLVVDFFLCLFLFGMGSFGVAMGIITLVLIIGIRFLAGPFPGAFEQLFRQEGSSSENFDSPYGDAGGFTPQPPADL</sequence>
<feature type="transmembrane region" description="Helical" evidence="2">
    <location>
        <begin position="35"/>
        <end position="55"/>
    </location>
</feature>
<name>A0A9W7DKI8_9STRA</name>
<evidence type="ECO:0000313" key="4">
    <source>
        <dbReference type="Proteomes" id="UP001165082"/>
    </source>
</evidence>
<dbReference type="Proteomes" id="UP001165082">
    <property type="component" value="Unassembled WGS sequence"/>
</dbReference>
<dbReference type="AlphaFoldDB" id="A0A9W7DKI8"/>
<dbReference type="OrthoDB" id="195888at2759"/>
<comment type="caution">
    <text evidence="3">The sequence shown here is derived from an EMBL/GenBank/DDBJ whole genome shotgun (WGS) entry which is preliminary data.</text>
</comment>
<evidence type="ECO:0000256" key="2">
    <source>
        <dbReference type="SAM" id="Phobius"/>
    </source>
</evidence>
<reference evidence="3" key="1">
    <citation type="submission" date="2022-07" db="EMBL/GenBank/DDBJ databases">
        <title>Genome analysis of Parmales, a sister group of diatoms, reveals the evolutionary specialization of diatoms from phago-mixotrophs to photoautotrophs.</title>
        <authorList>
            <person name="Ban H."/>
            <person name="Sato S."/>
            <person name="Yoshikawa S."/>
            <person name="Kazumasa Y."/>
            <person name="Nakamura Y."/>
            <person name="Ichinomiya M."/>
            <person name="Saitoh K."/>
            <person name="Sato N."/>
            <person name="Blanc-Mathieu R."/>
            <person name="Endo H."/>
            <person name="Kuwata A."/>
            <person name="Ogata H."/>
        </authorList>
    </citation>
    <scope>NUCLEOTIDE SEQUENCE</scope>
</reference>
<organism evidence="3 4">
    <name type="scientific">Triparma retinervis</name>
    <dbReference type="NCBI Taxonomy" id="2557542"/>
    <lineage>
        <taxon>Eukaryota</taxon>
        <taxon>Sar</taxon>
        <taxon>Stramenopiles</taxon>
        <taxon>Ochrophyta</taxon>
        <taxon>Bolidophyceae</taxon>
        <taxon>Parmales</taxon>
        <taxon>Triparmaceae</taxon>
        <taxon>Triparma</taxon>
    </lineage>
</organism>
<feature type="region of interest" description="Disordered" evidence="1">
    <location>
        <begin position="131"/>
        <end position="153"/>
    </location>
</feature>
<keyword evidence="2" id="KW-1133">Transmembrane helix</keyword>
<dbReference type="EMBL" id="BRXZ01001784">
    <property type="protein sequence ID" value="GMH46443.1"/>
    <property type="molecule type" value="Genomic_DNA"/>
</dbReference>
<keyword evidence="4" id="KW-1185">Reference proteome</keyword>
<protein>
    <submittedName>
        <fullName evidence="3">Uncharacterized protein</fullName>
    </submittedName>
</protein>
<keyword evidence="2" id="KW-0812">Transmembrane</keyword>
<gene>
    <name evidence="3" type="ORF">TrRE_jg8686</name>
</gene>
<keyword evidence="2" id="KW-0472">Membrane</keyword>
<feature type="transmembrane region" description="Helical" evidence="2">
    <location>
        <begin position="12"/>
        <end position="29"/>
    </location>
</feature>
<proteinExistence type="predicted"/>
<accession>A0A9W7DKI8</accession>
<feature type="transmembrane region" description="Helical" evidence="2">
    <location>
        <begin position="83"/>
        <end position="114"/>
    </location>
</feature>
<evidence type="ECO:0000313" key="3">
    <source>
        <dbReference type="EMBL" id="GMH46443.1"/>
    </source>
</evidence>